<feature type="compositionally biased region" description="Low complexity" evidence="1">
    <location>
        <begin position="268"/>
        <end position="286"/>
    </location>
</feature>
<keyword evidence="2" id="KW-0472">Membrane</keyword>
<comment type="caution">
    <text evidence="3">The sequence shown here is derived from an EMBL/GenBank/DDBJ whole genome shotgun (WGS) entry which is preliminary data.</text>
</comment>
<evidence type="ECO:0000256" key="1">
    <source>
        <dbReference type="SAM" id="MobiDB-lite"/>
    </source>
</evidence>
<evidence type="ECO:0000313" key="3">
    <source>
        <dbReference type="EMBL" id="MFC5053221.1"/>
    </source>
</evidence>
<feature type="transmembrane region" description="Helical" evidence="2">
    <location>
        <begin position="232"/>
        <end position="253"/>
    </location>
</feature>
<keyword evidence="2" id="KW-1133">Transmembrane helix</keyword>
<feature type="region of interest" description="Disordered" evidence="1">
    <location>
        <begin position="263"/>
        <end position="294"/>
    </location>
</feature>
<keyword evidence="4" id="KW-1185">Reference proteome</keyword>
<keyword evidence="2" id="KW-0812">Transmembrane</keyword>
<evidence type="ECO:0000313" key="4">
    <source>
        <dbReference type="Proteomes" id="UP001595833"/>
    </source>
</evidence>
<protein>
    <recommendedName>
        <fullName evidence="5">Conjugal transfer protein TraI</fullName>
    </recommendedName>
</protein>
<dbReference type="RefSeq" id="WP_344041258.1">
    <property type="nucleotide sequence ID" value="NZ_BAAAKE010000028.1"/>
</dbReference>
<name>A0ABV9XSQ0_9PSEU</name>
<evidence type="ECO:0000256" key="2">
    <source>
        <dbReference type="SAM" id="Phobius"/>
    </source>
</evidence>
<feature type="transmembrane region" description="Helical" evidence="2">
    <location>
        <begin position="165"/>
        <end position="188"/>
    </location>
</feature>
<reference evidence="4" key="1">
    <citation type="journal article" date="2019" name="Int. J. Syst. Evol. Microbiol.">
        <title>The Global Catalogue of Microorganisms (GCM) 10K type strain sequencing project: providing services to taxonomists for standard genome sequencing and annotation.</title>
        <authorList>
            <consortium name="The Broad Institute Genomics Platform"/>
            <consortium name="The Broad Institute Genome Sequencing Center for Infectious Disease"/>
            <person name="Wu L."/>
            <person name="Ma J."/>
        </authorList>
    </citation>
    <scope>NUCLEOTIDE SEQUENCE [LARGE SCALE GENOMIC DNA]</scope>
    <source>
        <strain evidence="4">KCTC 12848</strain>
    </source>
</reference>
<evidence type="ECO:0008006" key="5">
    <source>
        <dbReference type="Google" id="ProtNLM"/>
    </source>
</evidence>
<organism evidence="3 4">
    <name type="scientific">Saccharothrix xinjiangensis</name>
    <dbReference type="NCBI Taxonomy" id="204798"/>
    <lineage>
        <taxon>Bacteria</taxon>
        <taxon>Bacillati</taxon>
        <taxon>Actinomycetota</taxon>
        <taxon>Actinomycetes</taxon>
        <taxon>Pseudonocardiales</taxon>
        <taxon>Pseudonocardiaceae</taxon>
        <taxon>Saccharothrix</taxon>
    </lineage>
</organism>
<proteinExistence type="predicted"/>
<accession>A0ABV9XSQ0</accession>
<dbReference type="EMBL" id="JBHSJB010000005">
    <property type="protein sequence ID" value="MFC5053221.1"/>
    <property type="molecule type" value="Genomic_DNA"/>
</dbReference>
<dbReference type="Proteomes" id="UP001595833">
    <property type="component" value="Unassembled WGS sequence"/>
</dbReference>
<sequence length="372" mass="39428">MSTTVLPLPGPDESDPFAATVVELERYVAAAAPAIPRQATAPAVSVDHDRDRADDEDQGAGETRRVRRLSDEVAEAHRLLALQGDTAPLLVDTTRVRRALKRSHEAARLHTLGQNPMARAWQAARVRLVLTVVALFSLVGALGWSTTGVHHTLTLGVPEFTAAWWAAWAVEPVISAVLLVVVGAKAFLTTRGTALHHPHLTAVEFGALGVTLTLNVWPYLPGVAGDFRPMTLLAHAIGPLVAVGAVTVMPIIWDGFARLDHTADTRPDTPATADRTPDRAVSAAPADTPPTPVPVIADTTPDTPIVQAQLSARAVELLPRLRAAVAAGDLPPTASASAIRAHLRCGSEYARELRNALTNPHPTDPTGSEVTR</sequence>
<feature type="transmembrane region" description="Helical" evidence="2">
    <location>
        <begin position="200"/>
        <end position="220"/>
    </location>
</feature>
<gene>
    <name evidence="3" type="ORF">ACFPFM_05545</name>
</gene>
<feature type="region of interest" description="Disordered" evidence="1">
    <location>
        <begin position="38"/>
        <end position="66"/>
    </location>
</feature>
<feature type="transmembrane region" description="Helical" evidence="2">
    <location>
        <begin position="126"/>
        <end position="145"/>
    </location>
</feature>